<comment type="caution">
    <text evidence="2">The sequence shown here is derived from an EMBL/GenBank/DDBJ whole genome shotgun (WGS) entry which is preliminary data.</text>
</comment>
<dbReference type="AlphaFoldDB" id="A0A8J8NTY7"/>
<feature type="signal peptide" evidence="1">
    <location>
        <begin position="1"/>
        <end position="27"/>
    </location>
</feature>
<keyword evidence="1" id="KW-0732">Signal</keyword>
<organism evidence="2 3">
    <name type="scientific">Halteria grandinella</name>
    <dbReference type="NCBI Taxonomy" id="5974"/>
    <lineage>
        <taxon>Eukaryota</taxon>
        <taxon>Sar</taxon>
        <taxon>Alveolata</taxon>
        <taxon>Ciliophora</taxon>
        <taxon>Intramacronucleata</taxon>
        <taxon>Spirotrichea</taxon>
        <taxon>Stichotrichia</taxon>
        <taxon>Sporadotrichida</taxon>
        <taxon>Halteriidae</taxon>
        <taxon>Halteria</taxon>
    </lineage>
</organism>
<name>A0A8J8NTY7_HALGN</name>
<proteinExistence type="predicted"/>
<evidence type="ECO:0000256" key="1">
    <source>
        <dbReference type="SAM" id="SignalP"/>
    </source>
</evidence>
<sequence>MMTCETIIQQYMKLVIVAIFLLKITLSKDRVDPDEEGFEYETAPKPGQPDKLPIPLRTLTQAKIAIFSNDMPVEDQWRENNSTVTMAWDFRDKYNLCYAEIWRTQENGVEMHKVLCNNQSITYSGKKCKTKKVITTSKSVYKDEEKKKFTFKDLFTIAAELEDSQSELQSIFHVMTTPEQLVLDPFQRSRNEKLVLWSTRNNRSSEKKDEIEPIRWLWLNSSNNDIIYMQMYRPDLDSDAVYYFEQGFKELSTVPLGDYWFRNFMCVL</sequence>
<accession>A0A8J8NTY7</accession>
<evidence type="ECO:0000313" key="3">
    <source>
        <dbReference type="Proteomes" id="UP000785679"/>
    </source>
</evidence>
<dbReference type="EMBL" id="RRYP01005807">
    <property type="protein sequence ID" value="TNV81721.1"/>
    <property type="molecule type" value="Genomic_DNA"/>
</dbReference>
<gene>
    <name evidence="2" type="ORF">FGO68_gene4706</name>
</gene>
<protein>
    <submittedName>
        <fullName evidence="2">Uncharacterized protein</fullName>
    </submittedName>
</protein>
<feature type="chain" id="PRO_5035198346" evidence="1">
    <location>
        <begin position="28"/>
        <end position="268"/>
    </location>
</feature>
<evidence type="ECO:0000313" key="2">
    <source>
        <dbReference type="EMBL" id="TNV81721.1"/>
    </source>
</evidence>
<reference evidence="2" key="1">
    <citation type="submission" date="2019-06" db="EMBL/GenBank/DDBJ databases">
        <authorList>
            <person name="Zheng W."/>
        </authorList>
    </citation>
    <scope>NUCLEOTIDE SEQUENCE</scope>
    <source>
        <strain evidence="2">QDHG01</strain>
    </source>
</reference>
<keyword evidence="3" id="KW-1185">Reference proteome</keyword>
<dbReference type="Proteomes" id="UP000785679">
    <property type="component" value="Unassembled WGS sequence"/>
</dbReference>